<organism evidence="1">
    <name type="scientific">termite gut metagenome</name>
    <dbReference type="NCBI Taxonomy" id="433724"/>
    <lineage>
        <taxon>unclassified sequences</taxon>
        <taxon>metagenomes</taxon>
        <taxon>organismal metagenomes</taxon>
    </lineage>
</organism>
<dbReference type="EMBL" id="SNRY01000423">
    <property type="protein sequence ID" value="KAA6340932.1"/>
    <property type="molecule type" value="Genomic_DNA"/>
</dbReference>
<gene>
    <name evidence="1" type="ORF">EZS27_011237</name>
</gene>
<sequence>MEQEIIKIKVINTADDTTTIVELADLQSLSEGVQKTIRTAFPASLLLFVADNHNKLNVEALYKIAQSVHKIIGESLEWDIIEKMPKSLESLELCAYLVLREKTDDN</sequence>
<name>A0A5J4S580_9ZZZZ</name>
<protein>
    <submittedName>
        <fullName evidence="1">Uncharacterized protein</fullName>
    </submittedName>
</protein>
<dbReference type="AlphaFoldDB" id="A0A5J4S580"/>
<accession>A0A5J4S580</accession>
<comment type="caution">
    <text evidence="1">The sequence shown here is derived from an EMBL/GenBank/DDBJ whole genome shotgun (WGS) entry which is preliminary data.</text>
</comment>
<proteinExistence type="predicted"/>
<reference evidence="1" key="1">
    <citation type="submission" date="2019-03" db="EMBL/GenBank/DDBJ databases">
        <title>Single cell metagenomics reveals metabolic interactions within the superorganism composed of flagellate Streblomastix strix and complex community of Bacteroidetes bacteria on its surface.</title>
        <authorList>
            <person name="Treitli S.C."/>
            <person name="Kolisko M."/>
            <person name="Husnik F."/>
            <person name="Keeling P."/>
            <person name="Hampl V."/>
        </authorList>
    </citation>
    <scope>NUCLEOTIDE SEQUENCE</scope>
    <source>
        <strain evidence="1">STM</strain>
    </source>
</reference>
<evidence type="ECO:0000313" key="1">
    <source>
        <dbReference type="EMBL" id="KAA6340932.1"/>
    </source>
</evidence>